<dbReference type="STRING" id="79200.A0A161WWL3"/>
<evidence type="ECO:0000256" key="2">
    <source>
        <dbReference type="ARBA" id="ARBA00010793"/>
    </source>
</evidence>
<dbReference type="Gene3D" id="3.40.50.11550">
    <property type="match status" value="1"/>
</dbReference>
<feature type="region of interest" description="Disordered" evidence="9">
    <location>
        <begin position="22"/>
        <end position="43"/>
    </location>
</feature>
<evidence type="ECO:0000256" key="3">
    <source>
        <dbReference type="ARBA" id="ARBA00022528"/>
    </source>
</evidence>
<dbReference type="Pfam" id="PF11891">
    <property type="entry name" value="RETICULATA-like"/>
    <property type="match status" value="1"/>
</dbReference>
<evidence type="ECO:0000256" key="8">
    <source>
        <dbReference type="ARBA" id="ARBA00023136"/>
    </source>
</evidence>
<dbReference type="Gramene" id="KZN03105">
    <property type="protein sequence ID" value="KZN03105"/>
    <property type="gene ID" value="DCAR_011861"/>
</dbReference>
<evidence type="ECO:0000259" key="10">
    <source>
        <dbReference type="Pfam" id="PF04187"/>
    </source>
</evidence>
<keyword evidence="6" id="KW-0809">Transit peptide</keyword>
<evidence type="ECO:0000256" key="9">
    <source>
        <dbReference type="SAM" id="MobiDB-lite"/>
    </source>
</evidence>
<feature type="domain" description="Haem-binding uptake Tiki superfamily ChaN" evidence="10">
    <location>
        <begin position="894"/>
        <end position="1114"/>
    </location>
</feature>
<comment type="subcellular location">
    <subcellularLocation>
        <location evidence="1">Plastid</location>
        <location evidence="1">Chloroplast membrane</location>
        <topology evidence="1">Multi-pass membrane protein</topology>
    </subcellularLocation>
</comment>
<dbReference type="InterPro" id="IPR036770">
    <property type="entry name" value="Ankyrin_rpt-contain_sf"/>
</dbReference>
<dbReference type="GO" id="GO:0031969">
    <property type="term" value="C:chloroplast membrane"/>
    <property type="evidence" value="ECO:0007669"/>
    <property type="project" value="UniProtKB-SubCell"/>
</dbReference>
<keyword evidence="8" id="KW-0472">Membrane</keyword>
<dbReference type="SMART" id="SM00248">
    <property type="entry name" value="ANK"/>
    <property type="match status" value="11"/>
</dbReference>
<sequence>MAGTGTGGSAFLRHEHSIDIITPPHPPLPITPSPPHHPRSAPKFPSDIYLSEDERKNYLAICLPLYEAALKGDWQTAQKIISKCPKVINVSITKNYETVLHIVSSTKHAHFVEELLKLMKPEDLDLQNKNRNTALCLAAAAGTVKIVEMMVEVEPNLLMIRGNNNMSPLLMAALFGHKEMVSYLYSRTDNMTGGDWTDTDRIMLLNACISAKLYDVALKLLDKHKKKLALATDKNALHILARNPSEFAGIRQPVYWRLLNKIIPGPRIGPGEKKCQALEIVKVIWGEIVQQKDDDIWDIIRGPQEIVRVEEKDQPNARKQGVSSHSCLQTIYACLVKVYQQIMSEEGVMAGTSTPKSSADIELQPHHSIDITTAQPNFPSSIYVSDREKYQTICLPLYEAALKGDWHAAQGIIGKYPQVINVSITMYHDTALHIASSTKHTHFVEELVKLMQAEDLELQNSYLNTALCLAAAAGTVKIAEILVKKNPNLLTKRGANNMSPLSLAALFRHNGMVSCLYSKSNNMTDDEWTGTDRVMLLQACISANLYDIALKLLHHHKKELALATDKNALHVLARNPSVLEETTQAFFWRLFNPLLFGPKISSDHKKKCQALDILRIIWREVAKLEHDDMLNIIRVPSETGDKCQLLFVAAALGNTRFLVELLRLSPELLWKKDNNEHTIFHVAVLHRQENVYNLIYEIGSGKDIITSSRDSDGNSILHLAAMKPEQSRLHAVSGVALQMQRELLWFKPECKFRLHSDGDFKFILPTKHRRIINSDDVSSLAAKKTRKHRRNFISAGQISDSDDVSGHNRRRDSIARRRDVIVAPLIAIGASVLKSAVARADEKSPESIATVKSAAETPAVVSVEKKKEEVINSRIYDASAIGEPMALGKDKTKVWDKLMNARIVYLGEAEQVPIRDDKDLELEIVKTLRKKCLEAERSISLALEAFPCNLQEQLDKFVVGRITGETLKSFVPHWPPQRWQEYEPLLNYARDNQVGLVACGTPIEVLRTVQAEGIRGLSKADRKKYAPPAGSGFSSGFASISRRSSMDINSFNTTGTFGPSSYLSAQAKVIEDYTMSQNILQAVAAGGTAGMLVVVTGANHVIYGSRGSGLPARISKKMQKNKQVVILLDPERQYIRREGEVPVADFLWYSAARPCSRNCFDRAEIARVMNAAGMRRDALPQDLQRGLDLGLVSPEVLQNFFDLEQYPMISELTHRFQGFRERLLADPKFLTRLAIEESISITTTLLAQYGKRKENFFEEIDYVITDTTRGIVVDFFTVWLPAPTLSFLSYADETNVPDSMEALKGLLGSIPDNAFQKSLAGQDWNLSHRVASVIIGGLKLGGVGVISSIGAVAASNILYTVRKFLNPALANIQMNKRSPIFKSAAVYAAFLGTSANLRYQVIAGIVEHRISDQFSDQALLVNMLSFVTRTINSYWGTQQWIDLARATGLQAKKSQPASDEAVNTANIAALGCNTPEDSNIEDINSTEM</sequence>
<comment type="caution">
    <text evidence="11">The sequence shown here is derived from an EMBL/GenBank/DDBJ whole genome shotgun (WGS) entry which is preliminary data.</text>
</comment>
<gene>
    <name evidence="11" type="ORF">DCAR_011861</name>
</gene>
<dbReference type="SUPFAM" id="SSF159501">
    <property type="entry name" value="EreA/ChaN-like"/>
    <property type="match status" value="1"/>
</dbReference>
<dbReference type="InterPro" id="IPR021825">
    <property type="entry name" value="RETICULATA-related"/>
</dbReference>
<accession>A0A161WWL3</accession>
<keyword evidence="4" id="KW-0934">Plastid</keyword>
<feature type="compositionally biased region" description="Pro residues" evidence="9">
    <location>
        <begin position="23"/>
        <end position="35"/>
    </location>
</feature>
<dbReference type="Pfam" id="PF12796">
    <property type="entry name" value="Ank_2"/>
    <property type="match status" value="2"/>
</dbReference>
<evidence type="ECO:0000313" key="11">
    <source>
        <dbReference type="EMBL" id="KZN03105.1"/>
    </source>
</evidence>
<dbReference type="PANTHER" id="PTHR31620">
    <property type="entry name" value="PROTEIN RETICULATA-RELATED 2, CHLOROPLASTIC-RELATED"/>
    <property type="match status" value="1"/>
</dbReference>
<comment type="similarity">
    <text evidence="2">Belongs to the RETICULATA family.</text>
</comment>
<evidence type="ECO:0000256" key="6">
    <source>
        <dbReference type="ARBA" id="ARBA00022946"/>
    </source>
</evidence>
<name>A0A161WWL3_DAUCS</name>
<reference evidence="11" key="1">
    <citation type="journal article" date="2016" name="Nat. Genet.">
        <title>A high-quality carrot genome assembly provides new insights into carotenoid accumulation and asterid genome evolution.</title>
        <authorList>
            <person name="Iorizzo M."/>
            <person name="Ellison S."/>
            <person name="Senalik D."/>
            <person name="Zeng P."/>
            <person name="Satapoomin P."/>
            <person name="Huang J."/>
            <person name="Bowman M."/>
            <person name="Iovene M."/>
            <person name="Sanseverino W."/>
            <person name="Cavagnaro P."/>
            <person name="Yildiz M."/>
            <person name="Macko-Podgorni A."/>
            <person name="Moranska E."/>
            <person name="Grzebelus E."/>
            <person name="Grzebelus D."/>
            <person name="Ashrafi H."/>
            <person name="Zheng Z."/>
            <person name="Cheng S."/>
            <person name="Spooner D."/>
            <person name="Van Deynze A."/>
            <person name="Simon P."/>
        </authorList>
    </citation>
    <scope>NUCLEOTIDE SEQUENCE [LARGE SCALE GENOMIC DNA]</scope>
    <source>
        <tissue evidence="11">Leaf</tissue>
    </source>
</reference>
<keyword evidence="7" id="KW-1133">Transmembrane helix</keyword>
<evidence type="ECO:0000256" key="7">
    <source>
        <dbReference type="ARBA" id="ARBA00022989"/>
    </source>
</evidence>
<dbReference type="InterPro" id="IPR007314">
    <property type="entry name" value="Cofac_haem-bd_dom"/>
</dbReference>
<evidence type="ECO:0000256" key="4">
    <source>
        <dbReference type="ARBA" id="ARBA00022640"/>
    </source>
</evidence>
<dbReference type="Pfam" id="PF04187">
    <property type="entry name" value="Cofac_haem_bdg"/>
    <property type="match status" value="1"/>
</dbReference>
<evidence type="ECO:0000256" key="1">
    <source>
        <dbReference type="ARBA" id="ARBA00004508"/>
    </source>
</evidence>
<dbReference type="Gene3D" id="1.25.40.20">
    <property type="entry name" value="Ankyrin repeat-containing domain"/>
    <property type="match status" value="3"/>
</dbReference>
<dbReference type="EMBL" id="LNRQ01000003">
    <property type="protein sequence ID" value="KZN03105.1"/>
    <property type="molecule type" value="Genomic_DNA"/>
</dbReference>
<evidence type="ECO:0000256" key="5">
    <source>
        <dbReference type="ARBA" id="ARBA00022692"/>
    </source>
</evidence>
<keyword evidence="5" id="KW-0812">Transmembrane</keyword>
<dbReference type="InterPro" id="IPR002110">
    <property type="entry name" value="Ankyrin_rpt"/>
</dbReference>
<dbReference type="PANTHER" id="PTHR31620:SF2">
    <property type="entry name" value="PROTEIN RETICULATA-RELATED 5, CHLOROPLASTIC"/>
    <property type="match status" value="1"/>
</dbReference>
<protein>
    <recommendedName>
        <fullName evidence="10">Haem-binding uptake Tiki superfamily ChaN domain-containing protein</fullName>
    </recommendedName>
</protein>
<proteinExistence type="inferred from homology"/>
<dbReference type="SUPFAM" id="SSF48403">
    <property type="entry name" value="Ankyrin repeat"/>
    <property type="match status" value="3"/>
</dbReference>
<keyword evidence="3" id="KW-0150">Chloroplast</keyword>
<organism evidence="11">
    <name type="scientific">Daucus carota subsp. sativus</name>
    <name type="common">Carrot</name>
    <dbReference type="NCBI Taxonomy" id="79200"/>
    <lineage>
        <taxon>Eukaryota</taxon>
        <taxon>Viridiplantae</taxon>
        <taxon>Streptophyta</taxon>
        <taxon>Embryophyta</taxon>
        <taxon>Tracheophyta</taxon>
        <taxon>Spermatophyta</taxon>
        <taxon>Magnoliopsida</taxon>
        <taxon>eudicotyledons</taxon>
        <taxon>Gunneridae</taxon>
        <taxon>Pentapetalae</taxon>
        <taxon>asterids</taxon>
        <taxon>campanulids</taxon>
        <taxon>Apiales</taxon>
        <taxon>Apiaceae</taxon>
        <taxon>Apioideae</taxon>
        <taxon>Scandiceae</taxon>
        <taxon>Daucinae</taxon>
        <taxon>Daucus</taxon>
        <taxon>Daucus sect. Daucus</taxon>
    </lineage>
</organism>